<feature type="transmembrane region" description="Helical" evidence="1">
    <location>
        <begin position="48"/>
        <end position="68"/>
    </location>
</feature>
<comment type="caution">
    <text evidence="2">The sequence shown here is derived from an EMBL/GenBank/DDBJ whole genome shotgun (WGS) entry which is preliminary data.</text>
</comment>
<keyword evidence="3" id="KW-1185">Reference proteome</keyword>
<dbReference type="Pfam" id="PF05656">
    <property type="entry name" value="DUF805"/>
    <property type="match status" value="1"/>
</dbReference>
<dbReference type="RefSeq" id="WP_136425401.1">
    <property type="nucleotide sequence ID" value="NZ_OZ241748.1"/>
</dbReference>
<protein>
    <submittedName>
        <fullName evidence="2">DUF805 domain-containing protein</fullName>
    </submittedName>
</protein>
<accession>A0A4S4FKD2</accession>
<dbReference type="GO" id="GO:0005886">
    <property type="term" value="C:plasma membrane"/>
    <property type="evidence" value="ECO:0007669"/>
    <property type="project" value="TreeGrafter"/>
</dbReference>
<proteinExistence type="predicted"/>
<keyword evidence="1" id="KW-0812">Transmembrane</keyword>
<dbReference type="PANTHER" id="PTHR34980">
    <property type="entry name" value="INNER MEMBRANE PROTEIN-RELATED-RELATED"/>
    <property type="match status" value="1"/>
</dbReference>
<evidence type="ECO:0000313" key="3">
    <source>
        <dbReference type="Proteomes" id="UP000307380"/>
    </source>
</evidence>
<dbReference type="InterPro" id="IPR008523">
    <property type="entry name" value="DUF805"/>
</dbReference>
<organism evidence="2 3">
    <name type="scientific">Orlajensenia flava</name>
    <dbReference type="NCBI Taxonomy" id="2565934"/>
    <lineage>
        <taxon>Bacteria</taxon>
        <taxon>Bacillati</taxon>
        <taxon>Actinomycetota</taxon>
        <taxon>Actinomycetes</taxon>
        <taxon>Micrococcales</taxon>
        <taxon>Microbacteriaceae</taxon>
        <taxon>Orlajensenia</taxon>
    </lineage>
</organism>
<dbReference type="OrthoDB" id="9812349at2"/>
<evidence type="ECO:0000256" key="1">
    <source>
        <dbReference type="SAM" id="Phobius"/>
    </source>
</evidence>
<dbReference type="Proteomes" id="UP000307380">
    <property type="component" value="Unassembled WGS sequence"/>
</dbReference>
<evidence type="ECO:0000313" key="2">
    <source>
        <dbReference type="EMBL" id="THG30434.1"/>
    </source>
</evidence>
<dbReference type="PANTHER" id="PTHR34980:SF2">
    <property type="entry name" value="INNER MEMBRANE PROTEIN YHAH-RELATED"/>
    <property type="match status" value="1"/>
</dbReference>
<name>A0A4S4FKD2_9MICO</name>
<keyword evidence="1" id="KW-0472">Membrane</keyword>
<feature type="transmembrane region" description="Helical" evidence="1">
    <location>
        <begin position="88"/>
        <end position="109"/>
    </location>
</feature>
<feature type="transmembrane region" description="Helical" evidence="1">
    <location>
        <begin position="121"/>
        <end position="143"/>
    </location>
</feature>
<reference evidence="2 3" key="1">
    <citation type="submission" date="2019-04" db="EMBL/GenBank/DDBJ databases">
        <authorList>
            <person name="Jiang L."/>
        </authorList>
    </citation>
    <scope>NUCLEOTIDE SEQUENCE [LARGE SCALE GENOMIC DNA]</scope>
    <source>
        <strain evidence="2 3">YIM 131861</strain>
    </source>
</reference>
<sequence>MTTPEYAPAAGDTSLSAPLYGASFGQAFKRFWQKYATFTGRASRSEYWWWYLASAIIGLVLYILYIVLAVPGSSTDPSTGAVSLGPGAIFPGLLLILWGLATIIPQLALTVRRLHDANYAGWFIFLGLIPIVGGIILLVFTILPSNPAGSRFDR</sequence>
<gene>
    <name evidence="2" type="ORF">E6C70_15500</name>
</gene>
<dbReference type="EMBL" id="SSSN01000014">
    <property type="protein sequence ID" value="THG30434.1"/>
    <property type="molecule type" value="Genomic_DNA"/>
</dbReference>
<dbReference type="AlphaFoldDB" id="A0A4S4FKD2"/>
<keyword evidence="1" id="KW-1133">Transmembrane helix</keyword>